<keyword evidence="7" id="KW-1185">Reference proteome</keyword>
<name>A0ABS2KI13_9GAMM</name>
<evidence type="ECO:0000256" key="3">
    <source>
        <dbReference type="SAM" id="MobiDB-lite"/>
    </source>
</evidence>
<keyword evidence="4" id="KW-0732">Signal</keyword>
<comment type="caution">
    <text evidence="6">The sequence shown here is derived from an EMBL/GenBank/DDBJ whole genome shotgun (WGS) entry which is preliminary data.</text>
</comment>
<evidence type="ECO:0000313" key="6">
    <source>
        <dbReference type="EMBL" id="MBM7130815.1"/>
    </source>
</evidence>
<evidence type="ECO:0000256" key="4">
    <source>
        <dbReference type="SAM" id="SignalP"/>
    </source>
</evidence>
<dbReference type="PANTHER" id="PTHR35603:SF2">
    <property type="entry name" value="OUTER MEMBRANE LIPOPROTEIN"/>
    <property type="match status" value="1"/>
</dbReference>
<evidence type="ECO:0000256" key="1">
    <source>
        <dbReference type="ARBA" id="ARBA00004370"/>
    </source>
</evidence>
<gene>
    <name evidence="6" type="ORF">ISS99_14855</name>
</gene>
<keyword evidence="2" id="KW-0472">Membrane</keyword>
<dbReference type="NCBIfam" id="NF008437">
    <property type="entry name" value="PRK11280.1"/>
    <property type="match status" value="1"/>
</dbReference>
<evidence type="ECO:0000259" key="5">
    <source>
        <dbReference type="Pfam" id="PF05433"/>
    </source>
</evidence>
<feature type="signal peptide" evidence="4">
    <location>
        <begin position="1"/>
        <end position="30"/>
    </location>
</feature>
<protein>
    <submittedName>
        <fullName evidence="6">Glycine zipper 2TM domain-containing protein</fullName>
    </submittedName>
</protein>
<evidence type="ECO:0000313" key="7">
    <source>
        <dbReference type="Proteomes" id="UP001430193"/>
    </source>
</evidence>
<feature type="chain" id="PRO_5047329187" evidence="4">
    <location>
        <begin position="31"/>
        <end position="217"/>
    </location>
</feature>
<dbReference type="Pfam" id="PF05433">
    <property type="entry name" value="Rick_17kDa_Anti"/>
    <property type="match status" value="1"/>
</dbReference>
<feature type="region of interest" description="Disordered" evidence="3">
    <location>
        <begin position="39"/>
        <end position="70"/>
    </location>
</feature>
<dbReference type="InterPro" id="IPR008816">
    <property type="entry name" value="Gly_zipper_2TM_dom"/>
</dbReference>
<dbReference type="RefSeq" id="WP_204632366.1">
    <property type="nucleotide sequence ID" value="NZ_BSOC01000002.1"/>
</dbReference>
<dbReference type="PROSITE" id="PS51257">
    <property type="entry name" value="PROKAR_LIPOPROTEIN"/>
    <property type="match status" value="1"/>
</dbReference>
<dbReference type="EMBL" id="JADIKF010000039">
    <property type="protein sequence ID" value="MBM7130815.1"/>
    <property type="molecule type" value="Genomic_DNA"/>
</dbReference>
<sequence length="217" mass="22222">MSKFVVNALCMGLATSLALSMTACNRQANADANGAAAGADQAAAMQQGQPQGQQPGQPPAGQPPQAAGDDGQYAQVVAVTPVRQDVNNPQQVCHDVVVNRTVPPKDQHQIAGMAIGAVAGGLLGHMVGAGKGNALATAAGAVGGGYAGKRIEESHQQANVQSQVVHRCSTVANNSSNIVAYDVTYVYNGVTRTTRMDHDPGNRVRVQQSVSVVSDAQ</sequence>
<organism evidence="6 7">
    <name type="scientific">Dyella mobilis</name>
    <dbReference type="NCBI Taxonomy" id="1849582"/>
    <lineage>
        <taxon>Bacteria</taxon>
        <taxon>Pseudomonadati</taxon>
        <taxon>Pseudomonadota</taxon>
        <taxon>Gammaproteobacteria</taxon>
        <taxon>Lysobacterales</taxon>
        <taxon>Rhodanobacteraceae</taxon>
        <taxon>Dyella</taxon>
    </lineage>
</organism>
<feature type="compositionally biased region" description="Low complexity" evidence="3">
    <location>
        <begin position="39"/>
        <end position="55"/>
    </location>
</feature>
<comment type="subcellular location">
    <subcellularLocation>
        <location evidence="1">Membrane</location>
    </subcellularLocation>
</comment>
<reference evidence="6" key="1">
    <citation type="submission" date="2020-10" db="EMBL/GenBank/DDBJ databases">
        <title>Phylogeny of dyella-like bacteria.</title>
        <authorList>
            <person name="Fu J."/>
        </authorList>
    </citation>
    <scope>NUCLEOTIDE SEQUENCE</scope>
    <source>
        <strain evidence="6">DHON07</strain>
    </source>
</reference>
<dbReference type="InterPro" id="IPR051407">
    <property type="entry name" value="Bact_OM_lipoprot/Surf_antigen"/>
</dbReference>
<accession>A0ABS2KI13</accession>
<dbReference type="Proteomes" id="UP001430193">
    <property type="component" value="Unassembled WGS sequence"/>
</dbReference>
<proteinExistence type="predicted"/>
<evidence type="ECO:0000256" key="2">
    <source>
        <dbReference type="ARBA" id="ARBA00023136"/>
    </source>
</evidence>
<feature type="domain" description="Glycine zipper 2TM" evidence="5">
    <location>
        <begin position="112"/>
        <end position="151"/>
    </location>
</feature>
<dbReference type="PANTHER" id="PTHR35603">
    <property type="match status" value="1"/>
</dbReference>